<dbReference type="InterPro" id="IPR051675">
    <property type="entry name" value="Endo/Exo/Phosphatase_dom_1"/>
</dbReference>
<dbReference type="Proteomes" id="UP000677305">
    <property type="component" value="Chromosome"/>
</dbReference>
<dbReference type="InterPro" id="IPR016071">
    <property type="entry name" value="Staphylococal_nuclease_OB-fold"/>
</dbReference>
<sequence>MKKYLRFISITMMLLIIINLSNFSSLARPITFNDMDITLAKVVEVISGEAIKVIEEDSNSNKTVKLIKMIGIDTDSSTEAMEYTYNRLLGKRVMLLPDSKDSTFDKLEGWSYKYVYLLSSKSLSEELLEQGLANLDDSYNQAEQYSDLDKAMLKAKEEKKGIWENYNNKNATIGVNINTATYTDLVDVLEDTTSSMAYSIVNYRKYNPFNSVEEIKFCNTAFTKEWFDKNRNKMSVISNISTASFEELKSLFNDTELGDKMAKNIVEYRLYNLINSLYEVRRIPGMYHNYSKVEEFIALKPVNDYVEKEIKVVNLNTASIKQIRRTCFFSVNRADQIVKERNNQKYIIKSLGELEKKGYISRYEINRYSDNFSLLTNINTAKEYELESLFGFIDIKEETRDNIVKRIVDNRPYTAKNEVESIMTSAYYDKLKPYIYAVDSEIPEYININITDRYNAVELFNMNDKEAEKYLKNRIRYTFSKNINFDYANYVSDFSLFTNLNTASRYELENIYGRVWKDSKYQYVRIPKEIIDDIISFREDQPFCSLDEVSEIFSKHKQKTIYNNIKDYLVFY</sequence>
<dbReference type="InterPro" id="IPR010994">
    <property type="entry name" value="RuvA_2-like"/>
</dbReference>
<dbReference type="KEGG" id="vgu:HYG85_23020"/>
<accession>A0A8J8SE76</accession>
<name>A0A8J8SE76_9FIRM</name>
<dbReference type="Pfam" id="PF00565">
    <property type="entry name" value="SNase"/>
    <property type="match status" value="1"/>
</dbReference>
<dbReference type="RefSeq" id="WP_212691607.1">
    <property type="nucleotide sequence ID" value="NZ_CP058561.1"/>
</dbReference>
<dbReference type="EMBL" id="CP058561">
    <property type="protein sequence ID" value="QUH31643.1"/>
    <property type="molecule type" value="Genomic_DNA"/>
</dbReference>
<dbReference type="SUPFAM" id="SSF50199">
    <property type="entry name" value="Staphylococcal nuclease"/>
    <property type="match status" value="1"/>
</dbReference>
<dbReference type="Gene3D" id="2.40.50.90">
    <property type="match status" value="1"/>
</dbReference>
<dbReference type="SUPFAM" id="SSF47781">
    <property type="entry name" value="RuvA domain 2-like"/>
    <property type="match status" value="2"/>
</dbReference>
<dbReference type="Pfam" id="PF12836">
    <property type="entry name" value="HHH_3"/>
    <property type="match status" value="1"/>
</dbReference>
<reference evidence="2 3" key="1">
    <citation type="submission" date="2020-07" db="EMBL/GenBank/DDBJ databases">
        <title>Vallitalea guaymasensis genome.</title>
        <authorList>
            <person name="Postec A."/>
        </authorList>
    </citation>
    <scope>NUCLEOTIDE SEQUENCE [LARGE SCALE GENOMIC DNA]</scope>
    <source>
        <strain evidence="2 3">Ra1766G1</strain>
    </source>
</reference>
<feature type="domain" description="TNase-like" evidence="1">
    <location>
        <begin position="36"/>
        <end position="165"/>
    </location>
</feature>
<dbReference type="InterPro" id="IPR035437">
    <property type="entry name" value="SNase_OB-fold_sf"/>
</dbReference>
<dbReference type="PANTHER" id="PTHR21180">
    <property type="entry name" value="ENDONUCLEASE/EXONUCLEASE/PHOSPHATASE FAMILY DOMAIN-CONTAINING PROTEIN 1"/>
    <property type="match status" value="1"/>
</dbReference>
<dbReference type="PROSITE" id="PS50830">
    <property type="entry name" value="TNASE_3"/>
    <property type="match status" value="1"/>
</dbReference>
<dbReference type="SMART" id="SM00318">
    <property type="entry name" value="SNc"/>
    <property type="match status" value="1"/>
</dbReference>
<keyword evidence="3" id="KW-1185">Reference proteome</keyword>
<proteinExistence type="predicted"/>
<gene>
    <name evidence="2" type="ORF">HYG85_23020</name>
</gene>
<evidence type="ECO:0000313" key="3">
    <source>
        <dbReference type="Proteomes" id="UP000677305"/>
    </source>
</evidence>
<dbReference type="PANTHER" id="PTHR21180:SF32">
    <property type="entry name" value="ENDONUCLEASE_EXONUCLEASE_PHOSPHATASE FAMILY DOMAIN-CONTAINING PROTEIN 1"/>
    <property type="match status" value="1"/>
</dbReference>
<organism evidence="2 3">
    <name type="scientific">Vallitalea guaymasensis</name>
    <dbReference type="NCBI Taxonomy" id="1185412"/>
    <lineage>
        <taxon>Bacteria</taxon>
        <taxon>Bacillati</taxon>
        <taxon>Bacillota</taxon>
        <taxon>Clostridia</taxon>
        <taxon>Lachnospirales</taxon>
        <taxon>Vallitaleaceae</taxon>
        <taxon>Vallitalea</taxon>
    </lineage>
</organism>
<evidence type="ECO:0000313" key="2">
    <source>
        <dbReference type="EMBL" id="QUH31643.1"/>
    </source>
</evidence>
<dbReference type="AlphaFoldDB" id="A0A8J8SE76"/>
<protein>
    <submittedName>
        <fullName evidence="2">Helix-hairpin-helix domain-containing protein</fullName>
    </submittedName>
</protein>
<evidence type="ECO:0000259" key="1">
    <source>
        <dbReference type="PROSITE" id="PS50830"/>
    </source>
</evidence>